<dbReference type="InterPro" id="IPR033868">
    <property type="entry name" value="Xylanase_inhibitor_I-like"/>
</dbReference>
<keyword evidence="9" id="KW-1185">Reference proteome</keyword>
<dbReference type="FunFam" id="2.40.70.10:FF:000041">
    <property type="entry name" value="Basic 7S globulin"/>
    <property type="match status" value="1"/>
</dbReference>
<dbReference type="PROSITE" id="PS51767">
    <property type="entry name" value="PEPTIDASE_A1"/>
    <property type="match status" value="1"/>
</dbReference>
<comment type="caution">
    <text evidence="8">The sequence shown here is derived from an EMBL/GenBank/DDBJ whole genome shotgun (WGS) entry which is preliminary data.</text>
</comment>
<name>A0A835D2D6_TETSI</name>
<sequence>MASFLSFLLLFSLLLISLSHAQRHLKPNTLVLPVSKDGATHLYVTTIHKRTPLLPVPFVLDLNGLFLWVNCEHQYLSSTYRAPRCHSAQCSIANTHRCRTCPSPARPGCHNNTCSLVPVNPVTNKSGNGELAQDVLSIQLTDGSNSGPMVTVPGFLFACAPAFLLQGPLPIGVQGIAGLGRTQIALPTQLASHFGFRPKFALCLTSSASNGVIFFGDGPYMMLPGIDISQAIGHTPLVISPQGEYYIGVRSIRINNKLVPLNTSLLSKNIYGFSGTMISTVVPYTILETSIYKAVTQFFANELYWVHRVAPVAPFGVCFNSTNITSTRVGPGVPNIDLVLQNENVVWRIFGVNSMVRTGQDVLCLGFVDGGPHPMASIVIGGHQLEDNLLQFDLSRSSLGFSSSLLFRRTSCANFNFTSNS</sequence>
<feature type="signal peptide" evidence="6">
    <location>
        <begin position="1"/>
        <end position="21"/>
    </location>
</feature>
<dbReference type="Proteomes" id="UP000655225">
    <property type="component" value="Unassembled WGS sequence"/>
</dbReference>
<dbReference type="SUPFAM" id="SSF50630">
    <property type="entry name" value="Acid proteases"/>
    <property type="match status" value="1"/>
</dbReference>
<dbReference type="PANTHER" id="PTHR47965">
    <property type="entry name" value="ASPARTYL PROTEASE-RELATED"/>
    <property type="match status" value="1"/>
</dbReference>
<evidence type="ECO:0000256" key="5">
    <source>
        <dbReference type="ARBA" id="ARBA00023157"/>
    </source>
</evidence>
<dbReference type="PANTHER" id="PTHR47965:SF28">
    <property type="entry name" value="BASIC 7S GLOBULIN"/>
    <property type="match status" value="1"/>
</dbReference>
<proteinExistence type="inferred from homology"/>
<reference evidence="8 9" key="1">
    <citation type="submission" date="2020-04" db="EMBL/GenBank/DDBJ databases">
        <title>Plant Genome Project.</title>
        <authorList>
            <person name="Zhang R.-G."/>
        </authorList>
    </citation>
    <scope>NUCLEOTIDE SEQUENCE [LARGE SCALE GENOMIC DNA]</scope>
    <source>
        <strain evidence="8">YNK0</strain>
        <tissue evidence="8">Leaf</tissue>
    </source>
</reference>
<evidence type="ECO:0000256" key="2">
    <source>
        <dbReference type="ARBA" id="ARBA00007447"/>
    </source>
</evidence>
<dbReference type="Pfam" id="PF14541">
    <property type="entry name" value="TAXi_C"/>
    <property type="match status" value="1"/>
</dbReference>
<dbReference type="GO" id="GO:0004190">
    <property type="term" value="F:aspartic-type endopeptidase activity"/>
    <property type="evidence" value="ECO:0007669"/>
    <property type="project" value="InterPro"/>
</dbReference>
<dbReference type="InterPro" id="IPR032799">
    <property type="entry name" value="TAXi_C"/>
</dbReference>
<evidence type="ECO:0000256" key="1">
    <source>
        <dbReference type="ARBA" id="ARBA00004239"/>
    </source>
</evidence>
<evidence type="ECO:0000256" key="3">
    <source>
        <dbReference type="ARBA" id="ARBA00022525"/>
    </source>
</evidence>
<comment type="similarity">
    <text evidence="2">Belongs to the peptidase A1 family.</text>
</comment>
<dbReference type="GO" id="GO:0006508">
    <property type="term" value="P:proteolysis"/>
    <property type="evidence" value="ECO:0007669"/>
    <property type="project" value="InterPro"/>
</dbReference>
<feature type="domain" description="Peptidase A1" evidence="7">
    <location>
        <begin position="43"/>
        <end position="402"/>
    </location>
</feature>
<dbReference type="InterPro" id="IPR032861">
    <property type="entry name" value="TAXi_N"/>
</dbReference>
<keyword evidence="4 6" id="KW-0732">Signal</keyword>
<dbReference type="OMA" id="CSIANTH"/>
<protein>
    <recommendedName>
        <fullName evidence="7">Peptidase A1 domain-containing protein</fullName>
    </recommendedName>
</protein>
<dbReference type="Gene3D" id="2.40.70.10">
    <property type="entry name" value="Acid Proteases"/>
    <property type="match status" value="2"/>
</dbReference>
<dbReference type="Pfam" id="PF14543">
    <property type="entry name" value="TAXi_N"/>
    <property type="match status" value="1"/>
</dbReference>
<evidence type="ECO:0000256" key="4">
    <source>
        <dbReference type="ARBA" id="ARBA00022729"/>
    </source>
</evidence>
<dbReference type="InterPro" id="IPR033121">
    <property type="entry name" value="PEPTIDASE_A1"/>
</dbReference>
<dbReference type="EMBL" id="JABCRI010000020">
    <property type="protein sequence ID" value="KAF8388008.1"/>
    <property type="molecule type" value="Genomic_DNA"/>
</dbReference>
<evidence type="ECO:0000259" key="7">
    <source>
        <dbReference type="PROSITE" id="PS51767"/>
    </source>
</evidence>
<feature type="chain" id="PRO_5032481896" description="Peptidase A1 domain-containing protein" evidence="6">
    <location>
        <begin position="22"/>
        <end position="421"/>
    </location>
</feature>
<evidence type="ECO:0000256" key="6">
    <source>
        <dbReference type="SAM" id="SignalP"/>
    </source>
</evidence>
<dbReference type="OrthoDB" id="1258937at2759"/>
<organism evidence="8 9">
    <name type="scientific">Tetracentron sinense</name>
    <name type="common">Spur-leaf</name>
    <dbReference type="NCBI Taxonomy" id="13715"/>
    <lineage>
        <taxon>Eukaryota</taxon>
        <taxon>Viridiplantae</taxon>
        <taxon>Streptophyta</taxon>
        <taxon>Embryophyta</taxon>
        <taxon>Tracheophyta</taxon>
        <taxon>Spermatophyta</taxon>
        <taxon>Magnoliopsida</taxon>
        <taxon>Trochodendrales</taxon>
        <taxon>Trochodendraceae</taxon>
        <taxon>Tetracentron</taxon>
    </lineage>
</organism>
<dbReference type="AlphaFoldDB" id="A0A835D2D6"/>
<comment type="subcellular location">
    <subcellularLocation>
        <location evidence="1">Secreted</location>
        <location evidence="1">Extracellular space</location>
    </subcellularLocation>
</comment>
<dbReference type="InterPro" id="IPR001461">
    <property type="entry name" value="Aspartic_peptidase_A1"/>
</dbReference>
<dbReference type="CDD" id="cd05489">
    <property type="entry name" value="xylanase_inhibitor_I_like"/>
    <property type="match status" value="1"/>
</dbReference>
<gene>
    <name evidence="8" type="ORF">HHK36_026674</name>
</gene>
<evidence type="ECO:0000313" key="9">
    <source>
        <dbReference type="Proteomes" id="UP000655225"/>
    </source>
</evidence>
<keyword evidence="5" id="KW-1015">Disulfide bond</keyword>
<dbReference type="FunFam" id="2.40.70.10:FF:000045">
    <property type="entry name" value="Basic 7S globulin"/>
    <property type="match status" value="1"/>
</dbReference>
<dbReference type="GO" id="GO:0005576">
    <property type="term" value="C:extracellular region"/>
    <property type="evidence" value="ECO:0007669"/>
    <property type="project" value="UniProtKB-SubCell"/>
</dbReference>
<keyword evidence="3" id="KW-0964">Secreted</keyword>
<accession>A0A835D2D6</accession>
<dbReference type="InterPro" id="IPR021109">
    <property type="entry name" value="Peptidase_aspartic_dom_sf"/>
</dbReference>
<evidence type="ECO:0000313" key="8">
    <source>
        <dbReference type="EMBL" id="KAF8388008.1"/>
    </source>
</evidence>